<feature type="transmembrane region" description="Helical" evidence="1">
    <location>
        <begin position="51"/>
        <end position="69"/>
    </location>
</feature>
<evidence type="ECO:0000313" key="3">
    <source>
        <dbReference type="Proteomes" id="UP001549055"/>
    </source>
</evidence>
<evidence type="ECO:0000313" key="2">
    <source>
        <dbReference type="EMBL" id="MET3644210.1"/>
    </source>
</evidence>
<feature type="transmembrane region" description="Helical" evidence="1">
    <location>
        <begin position="75"/>
        <end position="92"/>
    </location>
</feature>
<feature type="transmembrane region" description="Helical" evidence="1">
    <location>
        <begin position="6"/>
        <end position="23"/>
    </location>
</feature>
<dbReference type="Proteomes" id="UP001549055">
    <property type="component" value="Unassembled WGS sequence"/>
</dbReference>
<name>A0ABV2JLE4_9STRE</name>
<evidence type="ECO:0008006" key="4">
    <source>
        <dbReference type="Google" id="ProtNLM"/>
    </source>
</evidence>
<organism evidence="2 3">
    <name type="scientific">Streptococcus gallinaceus</name>
    <dbReference type="NCBI Taxonomy" id="165758"/>
    <lineage>
        <taxon>Bacteria</taxon>
        <taxon>Bacillati</taxon>
        <taxon>Bacillota</taxon>
        <taxon>Bacilli</taxon>
        <taxon>Lactobacillales</taxon>
        <taxon>Streptococcaceae</taxon>
        <taxon>Streptococcus</taxon>
    </lineage>
</organism>
<keyword evidence="1" id="KW-0472">Membrane</keyword>
<protein>
    <recommendedName>
        <fullName evidence="4">DUF3784 domain-containing protein</fullName>
    </recommendedName>
</protein>
<accession>A0ABV2JLE4</accession>
<keyword evidence="1" id="KW-0812">Transmembrane</keyword>
<keyword evidence="3" id="KW-1185">Reference proteome</keyword>
<proteinExistence type="predicted"/>
<comment type="caution">
    <text evidence="2">The sequence shown here is derived from an EMBL/GenBank/DDBJ whole genome shotgun (WGS) entry which is preliminary data.</text>
</comment>
<gene>
    <name evidence="2" type="ORF">ABID27_000832</name>
</gene>
<dbReference type="EMBL" id="JBEPMK010000002">
    <property type="protein sequence ID" value="MET3644210.1"/>
    <property type="molecule type" value="Genomic_DNA"/>
</dbReference>
<dbReference type="RefSeq" id="WP_354280451.1">
    <property type="nucleotide sequence ID" value="NZ_JBEPMK010000002.1"/>
</dbReference>
<keyword evidence="1" id="KW-1133">Transmembrane helix</keyword>
<sequence length="97" mass="11280">MHPLFWGLLVIIVGVLIHLLLRLKKLEDWIKGYHLKNQEGVGALSKSRNPFYLFCIFVSASANVISWLYNGLDRYTLLGLLPTLLFCYLYFCQDEDK</sequence>
<evidence type="ECO:0000256" key="1">
    <source>
        <dbReference type="SAM" id="Phobius"/>
    </source>
</evidence>
<reference evidence="2 3" key="1">
    <citation type="submission" date="2024-06" db="EMBL/GenBank/DDBJ databases">
        <title>Genomic Encyclopedia of Type Strains, Phase IV (KMG-IV): sequencing the most valuable type-strain genomes for metagenomic binning, comparative biology and taxonomic classification.</title>
        <authorList>
            <person name="Goeker M."/>
        </authorList>
    </citation>
    <scope>NUCLEOTIDE SEQUENCE [LARGE SCALE GENOMIC DNA]</scope>
    <source>
        <strain evidence="2 3">DSM 15349</strain>
    </source>
</reference>